<feature type="domain" description="Protein kinase" evidence="8">
    <location>
        <begin position="37"/>
        <end position="396"/>
    </location>
</feature>
<dbReference type="GO" id="GO:0005524">
    <property type="term" value="F:ATP binding"/>
    <property type="evidence" value="ECO:0007669"/>
    <property type="project" value="UniProtKB-UniRule"/>
</dbReference>
<dbReference type="PROSITE" id="PS50011">
    <property type="entry name" value="PROTEIN_KINASE_DOM"/>
    <property type="match status" value="1"/>
</dbReference>
<dbReference type="GO" id="GO:0005634">
    <property type="term" value="C:nucleus"/>
    <property type="evidence" value="ECO:0007669"/>
    <property type="project" value="TreeGrafter"/>
</dbReference>
<keyword evidence="5 6" id="KW-0067">ATP-binding</keyword>
<keyword evidence="3 6" id="KW-0547">Nucleotide-binding</keyword>
<dbReference type="Gene3D" id="1.10.510.10">
    <property type="entry name" value="Transferase(Phosphotransferase) domain 1"/>
    <property type="match status" value="1"/>
</dbReference>
<evidence type="ECO:0000256" key="5">
    <source>
        <dbReference type="ARBA" id="ARBA00022840"/>
    </source>
</evidence>
<dbReference type="InterPro" id="IPR036947">
    <property type="entry name" value="POLO_box_dom_sf"/>
</dbReference>
<dbReference type="VEuPathDB" id="TrichDB:TRFO_12312"/>
<evidence type="ECO:0000256" key="3">
    <source>
        <dbReference type="ARBA" id="ARBA00022741"/>
    </source>
</evidence>
<dbReference type="RefSeq" id="XP_068345894.1">
    <property type="nucleotide sequence ID" value="XM_068496555.1"/>
</dbReference>
<comment type="caution">
    <text evidence="9">The sequence shown here is derived from an EMBL/GenBank/DDBJ whole genome shotgun (WGS) entry which is preliminary data.</text>
</comment>
<dbReference type="SUPFAM" id="SSF82615">
    <property type="entry name" value="Polo-box domain"/>
    <property type="match status" value="2"/>
</dbReference>
<keyword evidence="2" id="KW-0808">Transferase</keyword>
<gene>
    <name evidence="9" type="ORF">TRFO_12312</name>
</gene>
<dbReference type="InterPro" id="IPR033701">
    <property type="entry name" value="POLO_box_1"/>
</dbReference>
<feature type="binding site" evidence="6">
    <location>
        <position position="66"/>
    </location>
    <ligand>
        <name>ATP</name>
        <dbReference type="ChEBI" id="CHEBI:30616"/>
    </ligand>
</feature>
<name>A0A1J4J5M9_9EUKA</name>
<keyword evidence="1" id="KW-0723">Serine/threonine-protein kinase</keyword>
<evidence type="ECO:0000313" key="10">
    <source>
        <dbReference type="Proteomes" id="UP000179807"/>
    </source>
</evidence>
<dbReference type="SMART" id="SM00220">
    <property type="entry name" value="S_TKc"/>
    <property type="match status" value="1"/>
</dbReference>
<dbReference type="PANTHER" id="PTHR24345">
    <property type="entry name" value="SERINE/THREONINE-PROTEIN KINASE PLK"/>
    <property type="match status" value="1"/>
</dbReference>
<feature type="region of interest" description="Disordered" evidence="7">
    <location>
        <begin position="204"/>
        <end position="236"/>
    </location>
</feature>
<evidence type="ECO:0000256" key="1">
    <source>
        <dbReference type="ARBA" id="ARBA00022527"/>
    </source>
</evidence>
<dbReference type="EMBL" id="MLAK01001470">
    <property type="protein sequence ID" value="OHS92757.1"/>
    <property type="molecule type" value="Genomic_DNA"/>
</dbReference>
<dbReference type="InterPro" id="IPR008271">
    <property type="entry name" value="Ser/Thr_kinase_AS"/>
</dbReference>
<dbReference type="Pfam" id="PF00659">
    <property type="entry name" value="POLO_box"/>
    <property type="match status" value="1"/>
</dbReference>
<dbReference type="Proteomes" id="UP000179807">
    <property type="component" value="Unassembled WGS sequence"/>
</dbReference>
<dbReference type="InterPro" id="IPR000959">
    <property type="entry name" value="POLO_box_dom"/>
</dbReference>
<dbReference type="InterPro" id="IPR000719">
    <property type="entry name" value="Prot_kinase_dom"/>
</dbReference>
<evidence type="ECO:0000256" key="7">
    <source>
        <dbReference type="SAM" id="MobiDB-lite"/>
    </source>
</evidence>
<dbReference type="InterPro" id="IPR011009">
    <property type="entry name" value="Kinase-like_dom_sf"/>
</dbReference>
<evidence type="ECO:0000259" key="8">
    <source>
        <dbReference type="PROSITE" id="PS50011"/>
    </source>
</evidence>
<dbReference type="Pfam" id="PF00069">
    <property type="entry name" value="Pkinase"/>
    <property type="match status" value="2"/>
</dbReference>
<dbReference type="GO" id="GO:0004674">
    <property type="term" value="F:protein serine/threonine kinase activity"/>
    <property type="evidence" value="ECO:0007669"/>
    <property type="project" value="UniProtKB-KW"/>
</dbReference>
<keyword evidence="4" id="KW-0418">Kinase</keyword>
<protein>
    <recommendedName>
        <fullName evidence="8">Protein kinase domain-containing protein</fullName>
    </recommendedName>
</protein>
<dbReference type="FunFam" id="3.30.200.20:FF:000042">
    <property type="entry name" value="Aurora kinase A"/>
    <property type="match status" value="1"/>
</dbReference>
<evidence type="ECO:0000256" key="4">
    <source>
        <dbReference type="ARBA" id="ARBA00022777"/>
    </source>
</evidence>
<dbReference type="Gene3D" id="3.30.1120.30">
    <property type="entry name" value="POLO box domain"/>
    <property type="match status" value="2"/>
</dbReference>
<dbReference type="CDD" id="cd13118">
    <property type="entry name" value="POLO_box_1"/>
    <property type="match status" value="1"/>
</dbReference>
<dbReference type="AlphaFoldDB" id="A0A1J4J5M9"/>
<dbReference type="Gene3D" id="3.30.200.20">
    <property type="entry name" value="Phosphorylase Kinase, domain 1"/>
    <property type="match status" value="1"/>
</dbReference>
<keyword evidence="10" id="KW-1185">Reference proteome</keyword>
<reference evidence="9" key="1">
    <citation type="submission" date="2016-10" db="EMBL/GenBank/DDBJ databases">
        <authorList>
            <person name="Benchimol M."/>
            <person name="Almeida L.G."/>
            <person name="Vasconcelos A.T."/>
            <person name="Perreira-Neves A."/>
            <person name="Rosa I.A."/>
            <person name="Tasca T."/>
            <person name="Bogo M.R."/>
            <person name="de Souza W."/>
        </authorList>
    </citation>
    <scope>NUCLEOTIDE SEQUENCE [LARGE SCALE GENOMIC DNA]</scope>
    <source>
        <strain evidence="9">K</strain>
    </source>
</reference>
<dbReference type="PROSITE" id="PS00108">
    <property type="entry name" value="PROTEIN_KINASE_ST"/>
    <property type="match status" value="1"/>
</dbReference>
<dbReference type="GeneID" id="94831259"/>
<evidence type="ECO:0000256" key="6">
    <source>
        <dbReference type="PROSITE-ProRule" id="PRU10141"/>
    </source>
</evidence>
<evidence type="ECO:0000313" key="9">
    <source>
        <dbReference type="EMBL" id="OHS92757.1"/>
    </source>
</evidence>
<evidence type="ECO:0000256" key="2">
    <source>
        <dbReference type="ARBA" id="ARBA00022679"/>
    </source>
</evidence>
<dbReference type="OrthoDB" id="40902at2759"/>
<dbReference type="PANTHER" id="PTHR24345:SF0">
    <property type="entry name" value="CELL CYCLE SERINE_THREONINE-PROTEIN KINASE CDC5_MSD2"/>
    <property type="match status" value="1"/>
</dbReference>
<dbReference type="InterPro" id="IPR017441">
    <property type="entry name" value="Protein_kinase_ATP_BS"/>
</dbReference>
<proteinExistence type="predicted"/>
<dbReference type="SUPFAM" id="SSF56112">
    <property type="entry name" value="Protein kinase-like (PK-like)"/>
    <property type="match status" value="1"/>
</dbReference>
<accession>A0A1J4J5M9</accession>
<organism evidence="9 10">
    <name type="scientific">Tritrichomonas foetus</name>
    <dbReference type="NCBI Taxonomy" id="1144522"/>
    <lineage>
        <taxon>Eukaryota</taxon>
        <taxon>Metamonada</taxon>
        <taxon>Parabasalia</taxon>
        <taxon>Tritrichomonadida</taxon>
        <taxon>Tritrichomonadidae</taxon>
        <taxon>Tritrichomonas</taxon>
    </lineage>
</organism>
<dbReference type="PROSITE" id="PS00107">
    <property type="entry name" value="PROTEIN_KINASE_ATP"/>
    <property type="match status" value="1"/>
</dbReference>
<sequence length="660" mass="74666">MNEDLNHIPSSSVSKKTEAKIPNTLYRKKRDGTEIIYKVGHLIGKGGFGTVYSAIERPSGRKVALKCTSKIQLQNPKVKKKLVSEVEIHRSLHHSNIVQFLGIFHDPNYVYFVLELCEGGNVLEYLKEQGGTLNEFDAADITRQILESLVYLHSKGVIHRDIKLQNFLITKNVSQQNNIKNSQNDSNSCQQSILSSDSQNICDNNVRSNSNNNNNYFNSNLSSSSPDSSNTNTSNTNSNNFLSGYTGNNSSRIIKLSDFGLSIKTENIDEETKPSVCGTPGYLSPEVLSRGSHTFAIDVWAVGVAVYLMLTGKQPFRAPDRKETFTKIRRVSYQWPNQINGAGKNNGEISGENIDEKFHKKYHIVSECARSFVSSVLQRNPTDRPSAQVLLSHPFLHQQRRKPVKSNPLLFKSVSCEYMRGVDAGENQLSSSTATTSSKASSTRRGGLPEYAVQLFWDFSSKYGLGYILYNGCVGACFNDSSRIIMDPSEKYVQFYKTPHSPMETIIIDEGMEKDIMLKPNSKLIEETVKNEQSMKTAMKVHKKKITLVKHFAKELRKRTGTPKSLQMDDATESEQIPMDFVKYWGHNNDGYIFRMRDKSLQGAFNDKARMYIFAETKEIIYEDMKEAKTASLYDLTDHSKDPELWKRFLTLKEIGKKLE</sequence>